<protein>
    <submittedName>
        <fullName evidence="3">Uncharacterized protein</fullName>
    </submittedName>
</protein>
<accession>A0A8J4GQF4</accession>
<evidence type="ECO:0000256" key="1">
    <source>
        <dbReference type="SAM" id="MobiDB-lite"/>
    </source>
</evidence>
<dbReference type="EMBL" id="BNCQ01000040">
    <property type="protein sequence ID" value="GIM11809.1"/>
    <property type="molecule type" value="Genomic_DNA"/>
</dbReference>
<feature type="non-terminal residue" evidence="3">
    <location>
        <position position="1"/>
    </location>
</feature>
<evidence type="ECO:0000256" key="2">
    <source>
        <dbReference type="SAM" id="SignalP"/>
    </source>
</evidence>
<evidence type="ECO:0000313" key="4">
    <source>
        <dbReference type="Proteomes" id="UP000722791"/>
    </source>
</evidence>
<comment type="caution">
    <text evidence="3">The sequence shown here is derived from an EMBL/GenBank/DDBJ whole genome shotgun (WGS) entry which is preliminary data.</text>
</comment>
<proteinExistence type="predicted"/>
<name>A0A8J4GQF4_9CHLO</name>
<evidence type="ECO:0000313" key="3">
    <source>
        <dbReference type="EMBL" id="GIM11809.1"/>
    </source>
</evidence>
<feature type="compositionally biased region" description="Pro residues" evidence="1">
    <location>
        <begin position="93"/>
        <end position="110"/>
    </location>
</feature>
<reference evidence="3" key="1">
    <citation type="journal article" date="2021" name="Proc. Natl. Acad. Sci. U.S.A.">
        <title>Three genomes in the algal genus Volvox reveal the fate of a haploid sex-determining region after a transition to homothallism.</title>
        <authorList>
            <person name="Yamamoto K."/>
            <person name="Hamaji T."/>
            <person name="Kawai-Toyooka H."/>
            <person name="Matsuzaki R."/>
            <person name="Takahashi F."/>
            <person name="Nishimura Y."/>
            <person name="Kawachi M."/>
            <person name="Noguchi H."/>
            <person name="Minakuchi Y."/>
            <person name="Umen J.G."/>
            <person name="Toyoda A."/>
            <person name="Nozaki H."/>
        </authorList>
    </citation>
    <scope>NUCLEOTIDE SEQUENCE</scope>
    <source>
        <strain evidence="3">NIES-3785</strain>
    </source>
</reference>
<feature type="non-terminal residue" evidence="3">
    <location>
        <position position="127"/>
    </location>
</feature>
<keyword evidence="2" id="KW-0732">Signal</keyword>
<feature type="region of interest" description="Disordered" evidence="1">
    <location>
        <begin position="88"/>
        <end position="127"/>
    </location>
</feature>
<dbReference type="AlphaFoldDB" id="A0A8J4GQF4"/>
<organism evidence="3 4">
    <name type="scientific">Volvox reticuliferus</name>
    <dbReference type="NCBI Taxonomy" id="1737510"/>
    <lineage>
        <taxon>Eukaryota</taxon>
        <taxon>Viridiplantae</taxon>
        <taxon>Chlorophyta</taxon>
        <taxon>core chlorophytes</taxon>
        <taxon>Chlorophyceae</taxon>
        <taxon>CS clade</taxon>
        <taxon>Chlamydomonadales</taxon>
        <taxon>Volvocaceae</taxon>
        <taxon>Volvox</taxon>
    </lineage>
</organism>
<gene>
    <name evidence="3" type="ORF">Vretimale_15240</name>
</gene>
<sequence>LSLPAWMALVGACSLGLTSGTGCGPGPSAVTADDDDGSGAFKSATLTSASATTPAEGSLFMATFTICVEGALGVPKPRTAGLASALPAAFSPRPVPAPPSSALPPPPPRPAGAIPATTPLPLRGAKK</sequence>
<feature type="signal peptide" evidence="2">
    <location>
        <begin position="1"/>
        <end position="20"/>
    </location>
</feature>
<feature type="chain" id="PRO_5035203260" evidence="2">
    <location>
        <begin position="21"/>
        <end position="127"/>
    </location>
</feature>
<dbReference type="Proteomes" id="UP000722791">
    <property type="component" value="Unassembled WGS sequence"/>
</dbReference>